<dbReference type="AlphaFoldDB" id="A0A3R7BN03"/>
<dbReference type="EMBL" id="QUTH01003699">
    <property type="protein sequence ID" value="RHZ17815.1"/>
    <property type="molecule type" value="Genomic_DNA"/>
</dbReference>
<organism evidence="1 2">
    <name type="scientific">Aphanomyces astaci</name>
    <name type="common">Crayfish plague agent</name>
    <dbReference type="NCBI Taxonomy" id="112090"/>
    <lineage>
        <taxon>Eukaryota</taxon>
        <taxon>Sar</taxon>
        <taxon>Stramenopiles</taxon>
        <taxon>Oomycota</taxon>
        <taxon>Saprolegniomycetes</taxon>
        <taxon>Saprolegniales</taxon>
        <taxon>Verrucalvaceae</taxon>
        <taxon>Aphanomyces</taxon>
    </lineage>
</organism>
<evidence type="ECO:0000313" key="1">
    <source>
        <dbReference type="EMBL" id="RHZ17815.1"/>
    </source>
</evidence>
<sequence>YDRDDNNRRNTSVYYTSHTTSDPTVLTKEAAKVDPVTYSAAPRNWENLTFFHANGHSTLKNTIELLDCWSSRPDFPPISIYSSDGGSNDTYWRHLRDGRPMLNVQYHSGVFVTPPMYGKMMLETSAIVCPSISEGYGSRLARAAGALVLTTDGAPMNEFIDEASGALITGVGARWTGDKTMMGPGTEFNVEHELICDTVDRVLALTPAERSTRAANGQTRYHEQQAYFKAAMAKFRRLLRRELTPALRDNFVSPAVVDALRDIADHGMQGRSTLGGPTIMDINTGMYSVDHPIRRWEFTSSCIGYVKDGNGLINLYRQDPPVQFTTEQYTLYRDVIESIRLAIMDEFRLSTLYFTAPTFLTRLIGNASWVPQEMHDEYWHAHVDKNNTRHYDYSGLLYLADYGVEFTGGLFAFLDKDKNTTVEPARGISGIIKLCGYLSII</sequence>
<dbReference type="VEuPathDB" id="FungiDB:H257_13306"/>
<dbReference type="PANTHER" id="PTHR14650">
    <property type="entry name" value="PROLYL HYDROXYLASE-RELATED"/>
    <property type="match status" value="1"/>
</dbReference>
<protein>
    <recommendedName>
        <fullName evidence="3">Glycosyl transferase family 1 domain-containing protein</fullName>
    </recommendedName>
</protein>
<dbReference type="GO" id="GO:0016020">
    <property type="term" value="C:membrane"/>
    <property type="evidence" value="ECO:0007669"/>
    <property type="project" value="TreeGrafter"/>
</dbReference>
<dbReference type="PANTHER" id="PTHR14650:SF1">
    <property type="entry name" value="2-OXOGLUTARATE AND IRON-DEPENDENT OXYGENASE DOMAIN-CONTAINING PROTEIN 3"/>
    <property type="match status" value="1"/>
</dbReference>
<gene>
    <name evidence="1" type="ORF">DYB37_006998</name>
</gene>
<evidence type="ECO:0008006" key="3">
    <source>
        <dbReference type="Google" id="ProtNLM"/>
    </source>
</evidence>
<comment type="caution">
    <text evidence="1">The sequence shown here is derived from an EMBL/GenBank/DDBJ whole genome shotgun (WGS) entry which is preliminary data.</text>
</comment>
<reference evidence="1 2" key="1">
    <citation type="submission" date="2018-08" db="EMBL/GenBank/DDBJ databases">
        <title>Aphanomyces genome sequencing and annotation.</title>
        <authorList>
            <person name="Minardi D."/>
            <person name="Oidtmann B."/>
            <person name="Van Der Giezen M."/>
            <person name="Studholme D.J."/>
        </authorList>
    </citation>
    <scope>NUCLEOTIDE SEQUENCE [LARGE SCALE GENOMIC DNA]</scope>
    <source>
        <strain evidence="1 2">Da</strain>
    </source>
</reference>
<accession>A0A3R7BN03</accession>
<dbReference type="VEuPathDB" id="FungiDB:H257_13305"/>
<evidence type="ECO:0000313" key="2">
    <source>
        <dbReference type="Proteomes" id="UP000285430"/>
    </source>
</evidence>
<feature type="non-terminal residue" evidence="1">
    <location>
        <position position="1"/>
    </location>
</feature>
<proteinExistence type="predicted"/>
<dbReference type="InterPro" id="IPR039210">
    <property type="entry name" value="OGFOD3"/>
</dbReference>
<name>A0A3R7BN03_APHAT</name>
<dbReference type="Gene3D" id="2.60.120.620">
    <property type="entry name" value="q2cbj1_9rhob like domain"/>
    <property type="match status" value="1"/>
</dbReference>
<dbReference type="Proteomes" id="UP000285430">
    <property type="component" value="Unassembled WGS sequence"/>
</dbReference>